<comment type="caution">
    <text evidence="2">The sequence shown here is derived from an EMBL/GenBank/DDBJ whole genome shotgun (WGS) entry which is preliminary data.</text>
</comment>
<dbReference type="Gene3D" id="3.40.50.150">
    <property type="entry name" value="Vaccinia Virus protein VP39"/>
    <property type="match status" value="1"/>
</dbReference>
<evidence type="ECO:0000313" key="3">
    <source>
        <dbReference type="Proteomes" id="UP000309128"/>
    </source>
</evidence>
<accession>A0A5S4FP48</accession>
<reference evidence="2 3" key="1">
    <citation type="submission" date="2019-05" db="EMBL/GenBank/DDBJ databases">
        <title>Draft genome sequence of Nonomuraea turkmeniaca DSM 43926.</title>
        <authorList>
            <person name="Saricaoglu S."/>
            <person name="Isik K."/>
        </authorList>
    </citation>
    <scope>NUCLEOTIDE SEQUENCE [LARGE SCALE GENOMIC DNA]</scope>
    <source>
        <strain evidence="2 3">DSM 43926</strain>
    </source>
</reference>
<dbReference type="InterPro" id="IPR006764">
    <property type="entry name" value="SAM_dep_MeTrfase_SAV2177_type"/>
</dbReference>
<evidence type="ECO:0000313" key="2">
    <source>
        <dbReference type="EMBL" id="TMR22456.1"/>
    </source>
</evidence>
<keyword evidence="3" id="KW-1185">Reference proteome</keyword>
<dbReference type="Pfam" id="PF04672">
    <property type="entry name" value="Methyltransf_19"/>
    <property type="match status" value="1"/>
</dbReference>
<dbReference type="SUPFAM" id="SSF53335">
    <property type="entry name" value="S-adenosyl-L-methionine-dependent methyltransferases"/>
    <property type="match status" value="1"/>
</dbReference>
<evidence type="ECO:0000256" key="1">
    <source>
        <dbReference type="SAM" id="MobiDB-lite"/>
    </source>
</evidence>
<protein>
    <recommendedName>
        <fullName evidence="4">SAM-dependent methyltransferase</fullName>
    </recommendedName>
</protein>
<dbReference type="InterPro" id="IPR029063">
    <property type="entry name" value="SAM-dependent_MTases_sf"/>
</dbReference>
<feature type="region of interest" description="Disordered" evidence="1">
    <location>
        <begin position="28"/>
        <end position="71"/>
    </location>
</feature>
<dbReference type="AlphaFoldDB" id="A0A5S4FP48"/>
<organism evidence="2 3">
    <name type="scientific">Nonomuraea turkmeniaca</name>
    <dbReference type="NCBI Taxonomy" id="103838"/>
    <lineage>
        <taxon>Bacteria</taxon>
        <taxon>Bacillati</taxon>
        <taxon>Actinomycetota</taxon>
        <taxon>Actinomycetes</taxon>
        <taxon>Streptosporangiales</taxon>
        <taxon>Streptosporangiaceae</taxon>
        <taxon>Nonomuraea</taxon>
    </lineage>
</organism>
<name>A0A5S4FP48_9ACTN</name>
<gene>
    <name evidence="2" type="ORF">ETD86_11450</name>
</gene>
<dbReference type="EMBL" id="VCKY01000029">
    <property type="protein sequence ID" value="TMR22456.1"/>
    <property type="molecule type" value="Genomic_DNA"/>
</dbReference>
<proteinExistence type="predicted"/>
<evidence type="ECO:0008006" key="4">
    <source>
        <dbReference type="Google" id="ProtNLM"/>
    </source>
</evidence>
<sequence>MRRRQPAHGRDDGDRTRRLRRLRIRHLRTGPLPITSSDRVPAAASDAVGRSPPSVHRHAPVHTGASPRRARPAIRLRLHRQQLRSPISHGAGVLMTASTMWACPPALPDVDPTRPNSARVYDCLLGGKDHFAVDAEAAAVMEKAAPGTRAAAVASRKFLIRALTWAAGRGHTQFLELGTGIPTQTNVHQVAQAVHPGARVVYVDHDDVVLVHARALLARVQANVGVVQGDVRDLQPVLADAAQWLDFRTPVVVSLVGILHWVADEDDPAGIIASLQRHLAPGSMLITSHACSDALDAAATETLTATFANSRTPLALRSREQIAALLSGLALHPHHARAEVGELVEVSAWRPPLGRTPKPEGTASILGAVADLHPAGPRHVAKASP</sequence>
<dbReference type="Proteomes" id="UP000309128">
    <property type="component" value="Unassembled WGS sequence"/>
</dbReference>